<organism evidence="6 7">
    <name type="scientific">Pinctada imbricata</name>
    <name type="common">Atlantic pearl-oyster</name>
    <name type="synonym">Pinctada martensii</name>
    <dbReference type="NCBI Taxonomy" id="66713"/>
    <lineage>
        <taxon>Eukaryota</taxon>
        <taxon>Metazoa</taxon>
        <taxon>Spiralia</taxon>
        <taxon>Lophotrochozoa</taxon>
        <taxon>Mollusca</taxon>
        <taxon>Bivalvia</taxon>
        <taxon>Autobranchia</taxon>
        <taxon>Pteriomorphia</taxon>
        <taxon>Pterioida</taxon>
        <taxon>Pterioidea</taxon>
        <taxon>Pteriidae</taxon>
        <taxon>Pinctada</taxon>
    </lineage>
</organism>
<dbReference type="Pfam" id="PF25469">
    <property type="entry name" value="WHD_NWD1"/>
    <property type="match status" value="1"/>
</dbReference>
<feature type="repeat" description="WD" evidence="3">
    <location>
        <begin position="1591"/>
        <end position="1632"/>
    </location>
</feature>
<dbReference type="Pfam" id="PF00400">
    <property type="entry name" value="WD40"/>
    <property type="match status" value="3"/>
</dbReference>
<gene>
    <name evidence="6" type="ORF">FSP39_015737</name>
</gene>
<keyword evidence="1 3" id="KW-0853">WD repeat</keyword>
<sequence>MRWGVRDDASIDHTTTEIVLNQVEYSKQNSKGPFFVSFLGDRYGSRILPPYIDAKEYKLLRRIAMKLGYDVTVMDQWFARDDNAEPSVYYFRSITDILKYYDDDSPENSKAREKDRKKWDDDNDKLLQMFRGAAQYAYDEKLISREAKHIYYKSVTEAEVEEGILHTSNIKDCVMVYERTLQNIDLKDSKAGRFIDMIDGDIDKEAKDLRERLKITKVEPKVGPRELRKFTVDWRPGGIDPEYEPHKQYLSDLSEDFRVRSIRMIDSCIEKGKVKKAGIHHLLYTEVLSHLRFAKMKSEIFCGRDELLEDILQRFTLVFSWKSLGEENEKKENSDTIELVTPSVQMEPDSYRKEMKETQEHLKAIGVHFSSGDLDNDLDSDPNRNMKEEAIMLPPIMTFSYPVVLYGESGSGKTSVMAKLAYKVQEWYPGCVSVIRFMGTSPLSSAIKTTLLSVCAQISIMYGIPPMAPGDLEGDYQYLCKYFTALLWRINTKDKPLVIILDSVDQLSCVDNPHNMKWIPCHLPTNVHMVVSMVPNIHNCLENMLSYFPHCDMFVEIPLLTSDVAEDIITQTCRHKKRRLTRLQTRFIVEKFTSSPYPLYLKLLLDQALMWKSNTVVTDIQVGNSIREAINKIFDGLESKHGVVLIQKFMRALAACRMGISKSEVEDVLSLDDEALQDTYLYHLPPNPEKIRIPFSVLTLLIEDLKEYIVTQKAGHMKILSWYHRHFAEACIERYFPNNCRKATHTLLAEYFEGYWYERVKPLELYKVKKGSFPDAVRNVQSQPIRWKNHYNIRKLYEYPYHLIMSGQFEKYVEDCVCNFDFLYAQIKVLQLGSAFNDLKLAMSTMDEHGDIGTSYSDIETVYNMISLDADCIRKEVNQLATQILSRLGPKYSGSKHIGQLVCGAMTWIKDGDVSVLYPNMCCAPSPGGLVKTTFSAAVKYKGDNFGVNYGHVMCLDEKTDQLTVINKSDTQKADELITYSLSDNGSSTYSKKMLKVYSAIWMYCDNKYVHLVDDTVNKEELYESASYRAVQFPYPQDAITISQSGNLLVFSSVSKIYVCKIGKSIHDLTPMQTLECDGSPVKAVLISPDEKFIVAVIAKEMNVAIFDIKTGLKIHEKKSEEKFFVQEVPKSLIKQVSMITKDNKLIVKSCKAILLVELDTGESAVVQPFDTYDLNVVSVHPAEKFVAVGSSTTFTMSPGPEKQWKVWDTSTKQIVSKAHEHLYNSCGVENLTLFGKDDLFVALTMHYNRPVFLAYLGTLSCPIPEAIPYRQLIGHSDNVLQLLLRSDHSLLITAAEDNRIIVWDVSKITTEFSTKYGQQPDQTKVLHDYETELKEESNTLHFAIGRDDKHVYMGTSGGQLIVHDLDDHTITKKIEIEEKEPINFVLVSKNGSFIITAPKKSHGGKNVTIKIWNSTSYDLVHDLEHRSSQLTCLAEANDILVSGQCGMEAKACVWDIKTGEVLKTFELLYSLYNVAIDSKGRMVVSTFFEFPIVIPVEGENQGGYDMSKMDCLMSSPTCLDISPDDQYALCGSTDGQIRVIQLLGEYKYRMAQKSSVIAAKFSPDGQYIMSTGFKSVYIWNLKDGNLRFKLKKHNDFVVNIQFDALGKYMITSGRDKKIVYWDVSTFISLASFYSHCQVDQIGLTSDGNKVIYVPENVGHIAVLSPNNKLQQVKQKKGVSLKHEVLKAQAMALSFSSQRLVSEPRMSSACSVM</sequence>
<dbReference type="Pfam" id="PF05729">
    <property type="entry name" value="NACHT"/>
    <property type="match status" value="1"/>
</dbReference>
<evidence type="ECO:0000313" key="7">
    <source>
        <dbReference type="Proteomes" id="UP001186944"/>
    </source>
</evidence>
<dbReference type="InterPro" id="IPR027417">
    <property type="entry name" value="P-loop_NTPase"/>
</dbReference>
<dbReference type="InterPro" id="IPR015943">
    <property type="entry name" value="WD40/YVTN_repeat-like_dom_sf"/>
</dbReference>
<dbReference type="PROSITE" id="PS00678">
    <property type="entry name" value="WD_REPEATS_1"/>
    <property type="match status" value="1"/>
</dbReference>
<dbReference type="SUPFAM" id="SSF52540">
    <property type="entry name" value="P-loop containing nucleoside triphosphate hydrolases"/>
    <property type="match status" value="1"/>
</dbReference>
<dbReference type="Proteomes" id="UP001186944">
    <property type="component" value="Unassembled WGS sequence"/>
</dbReference>
<feature type="repeat" description="WD" evidence="3">
    <location>
        <begin position="1273"/>
        <end position="1314"/>
    </location>
</feature>
<name>A0AA88Y0T5_PINIB</name>
<evidence type="ECO:0000259" key="5">
    <source>
        <dbReference type="Pfam" id="PF25469"/>
    </source>
</evidence>
<dbReference type="InterPro" id="IPR011047">
    <property type="entry name" value="Quinoprotein_ADH-like_sf"/>
</dbReference>
<feature type="domain" description="NWD1/2-like winged helix-turn-helix" evidence="5">
    <location>
        <begin position="624"/>
        <end position="738"/>
    </location>
</feature>
<dbReference type="PANTHER" id="PTHR19871:SF14">
    <property type="entry name" value="DUF4062 DOMAIN-CONTAINING PROTEIN"/>
    <property type="match status" value="1"/>
</dbReference>
<protein>
    <recommendedName>
        <fullName evidence="8">NACHT and WD repeat domain-containing protein 1</fullName>
    </recommendedName>
</protein>
<dbReference type="SUPFAM" id="SSF50998">
    <property type="entry name" value="Quinoprotein alcohol dehydrogenase-like"/>
    <property type="match status" value="2"/>
</dbReference>
<dbReference type="PANTHER" id="PTHR19871">
    <property type="entry name" value="BETA TRANSDUCIN-RELATED PROTEIN"/>
    <property type="match status" value="1"/>
</dbReference>
<keyword evidence="2" id="KW-0677">Repeat</keyword>
<dbReference type="Gene3D" id="3.40.50.300">
    <property type="entry name" value="P-loop containing nucleotide triphosphate hydrolases"/>
    <property type="match status" value="1"/>
</dbReference>
<dbReference type="InterPro" id="IPR001680">
    <property type="entry name" value="WD40_rpt"/>
</dbReference>
<dbReference type="InterPro" id="IPR019775">
    <property type="entry name" value="WD40_repeat_CS"/>
</dbReference>
<evidence type="ECO:0000256" key="3">
    <source>
        <dbReference type="PROSITE-ProRule" id="PRU00221"/>
    </source>
</evidence>
<dbReference type="PROSITE" id="PS50294">
    <property type="entry name" value="WD_REPEATS_REGION"/>
    <property type="match status" value="2"/>
</dbReference>
<dbReference type="PROSITE" id="PS50082">
    <property type="entry name" value="WD_REPEATS_2"/>
    <property type="match status" value="2"/>
</dbReference>
<dbReference type="InterPro" id="IPR057588">
    <property type="entry name" value="NWD1/2-like_WH"/>
</dbReference>
<evidence type="ECO:0000256" key="1">
    <source>
        <dbReference type="ARBA" id="ARBA00022574"/>
    </source>
</evidence>
<dbReference type="EMBL" id="VSWD01000008">
    <property type="protein sequence ID" value="KAK3095533.1"/>
    <property type="molecule type" value="Genomic_DNA"/>
</dbReference>
<keyword evidence="7" id="KW-1185">Reference proteome</keyword>
<accession>A0AA88Y0T5</accession>
<feature type="domain" description="NACHT" evidence="4">
    <location>
        <begin position="402"/>
        <end position="557"/>
    </location>
</feature>
<evidence type="ECO:0000313" key="6">
    <source>
        <dbReference type="EMBL" id="KAK3095533.1"/>
    </source>
</evidence>
<dbReference type="SMART" id="SM00320">
    <property type="entry name" value="WD40"/>
    <property type="match status" value="7"/>
</dbReference>
<comment type="caution">
    <text evidence="6">The sequence shown here is derived from an EMBL/GenBank/DDBJ whole genome shotgun (WGS) entry which is preliminary data.</text>
</comment>
<proteinExistence type="predicted"/>
<evidence type="ECO:0000259" key="4">
    <source>
        <dbReference type="Pfam" id="PF05729"/>
    </source>
</evidence>
<evidence type="ECO:0000256" key="2">
    <source>
        <dbReference type="ARBA" id="ARBA00022737"/>
    </source>
</evidence>
<evidence type="ECO:0008006" key="8">
    <source>
        <dbReference type="Google" id="ProtNLM"/>
    </source>
</evidence>
<dbReference type="InterPro" id="IPR007111">
    <property type="entry name" value="NACHT_NTPase"/>
</dbReference>
<dbReference type="Gene3D" id="2.130.10.10">
    <property type="entry name" value="YVTN repeat-like/Quinoprotein amine dehydrogenase"/>
    <property type="match status" value="4"/>
</dbReference>
<dbReference type="InterPro" id="IPR052752">
    <property type="entry name" value="NACHT-WD_repeat"/>
</dbReference>
<reference evidence="6" key="1">
    <citation type="submission" date="2019-08" db="EMBL/GenBank/DDBJ databases">
        <title>The improved chromosome-level genome for the pearl oyster Pinctada fucata martensii using PacBio sequencing and Hi-C.</title>
        <authorList>
            <person name="Zheng Z."/>
        </authorList>
    </citation>
    <scope>NUCLEOTIDE SEQUENCE</scope>
    <source>
        <strain evidence="6">ZZ-2019</strain>
        <tissue evidence="6">Adductor muscle</tissue>
    </source>
</reference>